<evidence type="ECO:0000313" key="14">
    <source>
        <dbReference type="Proteomes" id="UP000002700"/>
    </source>
</evidence>
<dbReference type="GO" id="GO:0009279">
    <property type="term" value="C:cell outer membrane"/>
    <property type="evidence" value="ECO:0007669"/>
    <property type="project" value="UniProtKB-SubCell"/>
</dbReference>
<evidence type="ECO:0000256" key="5">
    <source>
        <dbReference type="ARBA" id="ARBA00022692"/>
    </source>
</evidence>
<evidence type="ECO:0000256" key="7">
    <source>
        <dbReference type="ARBA" id="ARBA00023065"/>
    </source>
</evidence>
<evidence type="ECO:0000256" key="3">
    <source>
        <dbReference type="ARBA" id="ARBA00022448"/>
    </source>
</evidence>
<evidence type="ECO:0000256" key="6">
    <source>
        <dbReference type="ARBA" id="ARBA00022729"/>
    </source>
</evidence>
<evidence type="ECO:0000256" key="1">
    <source>
        <dbReference type="ARBA" id="ARBA00004571"/>
    </source>
</evidence>
<dbReference type="GO" id="GO:0046930">
    <property type="term" value="C:pore complex"/>
    <property type="evidence" value="ECO:0007669"/>
    <property type="project" value="UniProtKB-KW"/>
</dbReference>
<keyword evidence="3" id="KW-0813">Transport</keyword>
<dbReference type="KEGG" id="bpm:BURPS1710b_2489"/>
<proteinExistence type="predicted"/>
<evidence type="ECO:0000256" key="10">
    <source>
        <dbReference type="ARBA" id="ARBA00023237"/>
    </source>
</evidence>
<evidence type="ECO:0000256" key="9">
    <source>
        <dbReference type="ARBA" id="ARBA00023136"/>
    </source>
</evidence>
<evidence type="ECO:0000256" key="11">
    <source>
        <dbReference type="SAM" id="MobiDB-lite"/>
    </source>
</evidence>
<evidence type="ECO:0000256" key="8">
    <source>
        <dbReference type="ARBA" id="ARBA00023114"/>
    </source>
</evidence>
<feature type="domain" description="Porin" evidence="12">
    <location>
        <begin position="85"/>
        <end position="391"/>
    </location>
</feature>
<dbReference type="InterPro" id="IPR033900">
    <property type="entry name" value="Gram_neg_porin_domain"/>
</dbReference>
<evidence type="ECO:0000256" key="4">
    <source>
        <dbReference type="ARBA" id="ARBA00022452"/>
    </source>
</evidence>
<keyword evidence="6" id="KW-0732">Signal</keyword>
<dbReference type="AlphaFoldDB" id="Q3JRC1"/>
<organism evidence="13 14">
    <name type="scientific">Burkholderia pseudomallei (strain 1710b)</name>
    <dbReference type="NCBI Taxonomy" id="320372"/>
    <lineage>
        <taxon>Bacteria</taxon>
        <taxon>Pseudomonadati</taxon>
        <taxon>Pseudomonadota</taxon>
        <taxon>Betaproteobacteria</taxon>
        <taxon>Burkholderiales</taxon>
        <taxon>Burkholderiaceae</taxon>
        <taxon>Burkholderia</taxon>
        <taxon>pseudomallei group</taxon>
    </lineage>
</organism>
<dbReference type="EMBL" id="CP000124">
    <property type="protein sequence ID" value="ABA47825.1"/>
    <property type="molecule type" value="Genomic_DNA"/>
</dbReference>
<evidence type="ECO:0000313" key="13">
    <source>
        <dbReference type="EMBL" id="ABA47825.1"/>
    </source>
</evidence>
<dbReference type="PANTHER" id="PTHR34501">
    <property type="entry name" value="PROTEIN YDDL-RELATED"/>
    <property type="match status" value="1"/>
</dbReference>
<comment type="subunit">
    <text evidence="2">Homotrimer.</text>
</comment>
<accession>Q3JRC1</accession>
<gene>
    <name evidence="13" type="ordered locus">BURPS1710b_2489</name>
</gene>
<dbReference type="Proteomes" id="UP000002700">
    <property type="component" value="Chromosome I"/>
</dbReference>
<feature type="compositionally biased region" description="Low complexity" evidence="11">
    <location>
        <begin position="1"/>
        <end position="11"/>
    </location>
</feature>
<dbReference type="PANTHER" id="PTHR34501:SF9">
    <property type="entry name" value="MAJOR OUTER MEMBRANE PROTEIN P.IA"/>
    <property type="match status" value="1"/>
</dbReference>
<keyword evidence="5" id="KW-0812">Transmembrane</keyword>
<dbReference type="InterPro" id="IPR023614">
    <property type="entry name" value="Porin_dom_sf"/>
</dbReference>
<dbReference type="Pfam" id="PF13609">
    <property type="entry name" value="Porin_4"/>
    <property type="match status" value="1"/>
</dbReference>
<keyword evidence="7" id="KW-0406">Ion transport</keyword>
<dbReference type="SUPFAM" id="SSF56935">
    <property type="entry name" value="Porins"/>
    <property type="match status" value="1"/>
</dbReference>
<dbReference type="EnsemblBacteria" id="ABA47825">
    <property type="protein sequence ID" value="ABA47825"/>
    <property type="gene ID" value="BURPS1710b_2489"/>
</dbReference>
<evidence type="ECO:0000256" key="2">
    <source>
        <dbReference type="ARBA" id="ARBA00011233"/>
    </source>
</evidence>
<comment type="subcellular location">
    <subcellularLocation>
        <location evidence="1">Cell outer membrane</location>
        <topology evidence="1">Multi-pass membrane protein</topology>
    </subcellularLocation>
</comment>
<dbReference type="HOGENOM" id="CLU_038238_2_2_4"/>
<dbReference type="InterPro" id="IPR050298">
    <property type="entry name" value="Gram-neg_bact_OMP"/>
</dbReference>
<evidence type="ECO:0000259" key="12">
    <source>
        <dbReference type="Pfam" id="PF13609"/>
    </source>
</evidence>
<reference evidence="13 14" key="1">
    <citation type="submission" date="2005-09" db="EMBL/GenBank/DDBJ databases">
        <authorList>
            <person name="Woods D.E."/>
            <person name="Nierman W.C."/>
        </authorList>
    </citation>
    <scope>NUCLEOTIDE SEQUENCE [LARGE SCALE GENOMIC DNA]</scope>
    <source>
        <strain evidence="13 14">1710b</strain>
    </source>
</reference>
<keyword evidence="4" id="KW-1134">Transmembrane beta strand</keyword>
<dbReference type="Gene3D" id="2.40.160.10">
    <property type="entry name" value="Porin"/>
    <property type="match status" value="1"/>
</dbReference>
<feature type="region of interest" description="Disordered" evidence="11">
    <location>
        <begin position="1"/>
        <end position="31"/>
    </location>
</feature>
<keyword evidence="9" id="KW-0472">Membrane</keyword>
<keyword evidence="10" id="KW-0998">Cell outer membrane</keyword>
<name>Q3JRC1_BURP1</name>
<dbReference type="CDD" id="cd00342">
    <property type="entry name" value="gram_neg_porins"/>
    <property type="match status" value="1"/>
</dbReference>
<keyword evidence="8" id="KW-0626">Porin</keyword>
<dbReference type="PRINTS" id="PR00184">
    <property type="entry name" value="NEISSPPORIN"/>
</dbReference>
<protein>
    <submittedName>
        <fullName evidence="13">Outer membrane porin</fullName>
    </submittedName>
</protein>
<dbReference type="GO" id="GO:0015288">
    <property type="term" value="F:porin activity"/>
    <property type="evidence" value="ECO:0007669"/>
    <property type="project" value="UniProtKB-KW"/>
</dbReference>
<sequence length="421" mass="44678">MPARCCAATATSRRRDRSHAPRHDGIARAPAGFPHRSSAWLCSGFVATDTAHAPSKTTSPVWRNEAMTTLRLRSPHRCRPPALAAAATLAALSGPAHAQSTLTLYGVADAGVQYLSRADGRHAAWRLQNYGILPSQLGIKGEEDLGGGWRARFQLEQGINLNDGTATVPGYAFFRGAYVGMGGPAGTVTLGRQFSTLFDKTLFYDPLWYASYSGQGVLVPLSANFVDHSIKFQSATFAGFDVEALAAMAGIAGNTRAGRVLELGGQFTSRGLSASAVLHRSHGTAQGGADRSAQRRDIGTFAARYAFASLPLTVHAGVQRLTGELDPARTIVWGGARYQASGRFGFAGGIYHTDSPTPQVGHPTLFIASTTCSLSKRTVAYLNLGYAKNSGRSAQTVYEYDPTPLAGASQFGAMLGMYHVF</sequence>
<dbReference type="GO" id="GO:0006811">
    <property type="term" value="P:monoatomic ion transport"/>
    <property type="evidence" value="ECO:0007669"/>
    <property type="project" value="UniProtKB-KW"/>
</dbReference>
<dbReference type="InterPro" id="IPR002299">
    <property type="entry name" value="Porin_Neis"/>
</dbReference>